<protein>
    <submittedName>
        <fullName evidence="1">Uncharacterized protein</fullName>
    </submittedName>
</protein>
<name>A0A919QMZ5_9ACTN</name>
<reference evidence="1" key="1">
    <citation type="submission" date="2021-01" db="EMBL/GenBank/DDBJ databases">
        <title>Whole genome shotgun sequence of Acrocarpospora phusangensis NBRC 108782.</title>
        <authorList>
            <person name="Komaki H."/>
            <person name="Tamura T."/>
        </authorList>
    </citation>
    <scope>NUCLEOTIDE SEQUENCE</scope>
    <source>
        <strain evidence="1">NBRC 108782</strain>
    </source>
</reference>
<evidence type="ECO:0000313" key="2">
    <source>
        <dbReference type="Proteomes" id="UP000640052"/>
    </source>
</evidence>
<dbReference type="Proteomes" id="UP000640052">
    <property type="component" value="Unassembled WGS sequence"/>
</dbReference>
<gene>
    <name evidence="1" type="ORF">Aph01nite_74220</name>
</gene>
<sequence length="61" mass="6449">MSWIYAAAGLGVAGLAVLGVLAARVLTAARGLGRELDRARRRIEPAHARLRAEIANRPSEG</sequence>
<accession>A0A919QMZ5</accession>
<dbReference type="RefSeq" id="WP_204045730.1">
    <property type="nucleotide sequence ID" value="NZ_BOOA01000109.1"/>
</dbReference>
<organism evidence="1 2">
    <name type="scientific">Acrocarpospora phusangensis</name>
    <dbReference type="NCBI Taxonomy" id="1070424"/>
    <lineage>
        <taxon>Bacteria</taxon>
        <taxon>Bacillati</taxon>
        <taxon>Actinomycetota</taxon>
        <taxon>Actinomycetes</taxon>
        <taxon>Streptosporangiales</taxon>
        <taxon>Streptosporangiaceae</taxon>
        <taxon>Acrocarpospora</taxon>
    </lineage>
</organism>
<keyword evidence="2" id="KW-1185">Reference proteome</keyword>
<dbReference type="EMBL" id="BOOA01000109">
    <property type="protein sequence ID" value="GIH29112.1"/>
    <property type="molecule type" value="Genomic_DNA"/>
</dbReference>
<dbReference type="AlphaFoldDB" id="A0A919QMZ5"/>
<evidence type="ECO:0000313" key="1">
    <source>
        <dbReference type="EMBL" id="GIH29112.1"/>
    </source>
</evidence>
<comment type="caution">
    <text evidence="1">The sequence shown here is derived from an EMBL/GenBank/DDBJ whole genome shotgun (WGS) entry which is preliminary data.</text>
</comment>
<proteinExistence type="predicted"/>